<feature type="compositionally biased region" description="Basic residues" evidence="1">
    <location>
        <begin position="204"/>
        <end position="213"/>
    </location>
</feature>
<dbReference type="Pfam" id="PF11748">
    <property type="entry name" value="DUF3306"/>
    <property type="match status" value="1"/>
</dbReference>
<dbReference type="Proteomes" id="UP000559404">
    <property type="component" value="Unassembled WGS sequence"/>
</dbReference>
<dbReference type="InterPro" id="IPR021735">
    <property type="entry name" value="DUF3306"/>
</dbReference>
<dbReference type="AlphaFoldDB" id="A0A838XNG8"/>
<protein>
    <submittedName>
        <fullName evidence="2">DUF3306 domain-containing protein</fullName>
    </submittedName>
</protein>
<organism evidence="2 3">
    <name type="scientific">Stappia taiwanensis</name>
    <dbReference type="NCBI Taxonomy" id="992267"/>
    <lineage>
        <taxon>Bacteria</taxon>
        <taxon>Pseudomonadati</taxon>
        <taxon>Pseudomonadota</taxon>
        <taxon>Alphaproteobacteria</taxon>
        <taxon>Hyphomicrobiales</taxon>
        <taxon>Stappiaceae</taxon>
        <taxon>Stappia</taxon>
    </lineage>
</organism>
<feature type="region of interest" description="Disordered" evidence="1">
    <location>
        <begin position="142"/>
        <end position="213"/>
    </location>
</feature>
<feature type="compositionally biased region" description="Basic and acidic residues" evidence="1">
    <location>
        <begin position="20"/>
        <end position="30"/>
    </location>
</feature>
<feature type="region of interest" description="Disordered" evidence="1">
    <location>
        <begin position="1"/>
        <end position="45"/>
    </location>
</feature>
<comment type="caution">
    <text evidence="2">The sequence shown here is derived from an EMBL/GenBank/DDBJ whole genome shotgun (WGS) entry which is preliminary data.</text>
</comment>
<evidence type="ECO:0000256" key="1">
    <source>
        <dbReference type="SAM" id="MobiDB-lite"/>
    </source>
</evidence>
<proteinExistence type="predicted"/>
<keyword evidence="3" id="KW-1185">Reference proteome</keyword>
<dbReference type="EMBL" id="JACEON010000001">
    <property type="protein sequence ID" value="MBA4610166.1"/>
    <property type="molecule type" value="Genomic_DNA"/>
</dbReference>
<sequence length="213" mass="23171">MSGEDTSGFLNRWSRRKQAARAEDTERPEEAPALEPDDAGETVPADAEAARLEAENRAAAEAVDLDTLTFDSDYSVFLKKGVPASLKNAALRRLWRSNPVLACVDGLNDYDENFRDVKSLGEGLKTAWEVGKGYRRKAEELDAARKAASDASDGASHPAEADAAPEGEPEEKLAQFATQDVVEPEVSATEPEAPSAQPAERPAKRPRRRMTFT</sequence>
<gene>
    <name evidence="2" type="ORF">H1W37_00770</name>
</gene>
<accession>A0A838XNG8</accession>
<name>A0A838XNG8_9HYPH</name>
<reference evidence="2 3" key="1">
    <citation type="submission" date="2020-07" db="EMBL/GenBank/DDBJ databases">
        <authorList>
            <person name="Li M."/>
        </authorList>
    </citation>
    <scope>NUCLEOTIDE SEQUENCE [LARGE SCALE GENOMIC DNA]</scope>
    <source>
        <strain evidence="2 3">DSM 23284</strain>
    </source>
</reference>
<evidence type="ECO:0000313" key="2">
    <source>
        <dbReference type="EMBL" id="MBA4610166.1"/>
    </source>
</evidence>
<reference evidence="2 3" key="2">
    <citation type="submission" date="2020-08" db="EMBL/GenBank/DDBJ databases">
        <title>Stappia taiwanensis sp. nov., isolated from a coastal thermal spring.</title>
        <authorList>
            <person name="Kampfer P."/>
        </authorList>
    </citation>
    <scope>NUCLEOTIDE SEQUENCE [LARGE SCALE GENOMIC DNA]</scope>
    <source>
        <strain evidence="2 3">DSM 23284</strain>
    </source>
</reference>
<evidence type="ECO:0000313" key="3">
    <source>
        <dbReference type="Proteomes" id="UP000559404"/>
    </source>
</evidence>
<feature type="compositionally biased region" description="Low complexity" evidence="1">
    <location>
        <begin position="149"/>
        <end position="162"/>
    </location>
</feature>
<dbReference type="RefSeq" id="WP_181758357.1">
    <property type="nucleotide sequence ID" value="NZ_BMCR01000001.1"/>
</dbReference>